<dbReference type="Pfam" id="PF02142">
    <property type="entry name" value="MGS"/>
    <property type="match status" value="1"/>
</dbReference>
<evidence type="ECO:0000256" key="1">
    <source>
        <dbReference type="ARBA" id="ARBA00004844"/>
    </source>
</evidence>
<dbReference type="Proteomes" id="UP000035268">
    <property type="component" value="Chromosome"/>
</dbReference>
<keyword evidence="5 8" id="KW-0658">Purine biosynthesis</keyword>
<comment type="catalytic activity">
    <reaction evidence="8">
        <text>IMP + H2O = 5-formamido-1-(5-phospho-D-ribosyl)imidazole-4-carboxamide</text>
        <dbReference type="Rhea" id="RHEA:18445"/>
        <dbReference type="ChEBI" id="CHEBI:15377"/>
        <dbReference type="ChEBI" id="CHEBI:58053"/>
        <dbReference type="ChEBI" id="CHEBI:58467"/>
        <dbReference type="EC" id="3.5.4.10"/>
    </reaction>
</comment>
<dbReference type="PROSITE" id="PS51855">
    <property type="entry name" value="MGS"/>
    <property type="match status" value="1"/>
</dbReference>
<dbReference type="InterPro" id="IPR011607">
    <property type="entry name" value="MGS-like_dom"/>
</dbReference>
<dbReference type="STRING" id="1307763.L21SP4_01826"/>
<comment type="pathway">
    <text evidence="1 8">Purine metabolism; IMP biosynthesis via de novo pathway; IMP from 5-formamido-1-(5-phospho-D-ribosyl)imidazole-4-carboxamide: step 1/1.</text>
</comment>
<proteinExistence type="inferred from homology"/>
<dbReference type="KEGG" id="vbl:L21SP4_01826"/>
<dbReference type="EMBL" id="CP010904">
    <property type="protein sequence ID" value="AKJ65063.1"/>
    <property type="molecule type" value="Genomic_DNA"/>
</dbReference>
<reference evidence="11" key="1">
    <citation type="submission" date="2015-02" db="EMBL/GenBank/DDBJ databases">
        <title>Description and complete genome sequence of the first cultured representative of the subdivision 5 of the Verrucomicrobia phylum.</title>
        <authorList>
            <person name="Spring S."/>
            <person name="Bunk B."/>
            <person name="Sproer C."/>
            <person name="Klenk H.-P."/>
        </authorList>
    </citation>
    <scope>NUCLEOTIDE SEQUENCE [LARGE SCALE GENOMIC DNA]</scope>
    <source>
        <strain evidence="11">L21-Fru-AB</strain>
    </source>
</reference>
<keyword evidence="11" id="KW-1185">Reference proteome</keyword>
<dbReference type="AlphaFoldDB" id="A0A0G3EFE6"/>
<dbReference type="HAMAP" id="MF_00139">
    <property type="entry name" value="PurH"/>
    <property type="match status" value="1"/>
</dbReference>
<dbReference type="RefSeq" id="WP_052882332.1">
    <property type="nucleotide sequence ID" value="NZ_CP010904.1"/>
</dbReference>
<dbReference type="OrthoDB" id="9802065at2"/>
<reference evidence="10 11" key="2">
    <citation type="journal article" date="2016" name="ISME J.">
        <title>Characterization of the first cultured representative of Verrucomicrobia subdivision 5 indicates the proposal of a novel phylum.</title>
        <authorList>
            <person name="Spring S."/>
            <person name="Bunk B."/>
            <person name="Sproer C."/>
            <person name="Schumann P."/>
            <person name="Rohde M."/>
            <person name="Tindall B.J."/>
            <person name="Klenk H.P."/>
        </authorList>
    </citation>
    <scope>NUCLEOTIDE SEQUENCE [LARGE SCALE GENOMIC DNA]</scope>
    <source>
        <strain evidence="10 11">L21-Fru-AB</strain>
    </source>
</reference>
<dbReference type="InterPro" id="IPR016193">
    <property type="entry name" value="Cytidine_deaminase-like"/>
</dbReference>
<organism evidence="10 11">
    <name type="scientific">Kiritimatiella glycovorans</name>
    <dbReference type="NCBI Taxonomy" id="1307763"/>
    <lineage>
        <taxon>Bacteria</taxon>
        <taxon>Pseudomonadati</taxon>
        <taxon>Kiritimatiellota</taxon>
        <taxon>Kiritimatiellia</taxon>
        <taxon>Kiritimatiellales</taxon>
        <taxon>Kiritimatiellaceae</taxon>
        <taxon>Kiritimatiella</taxon>
    </lineage>
</organism>
<dbReference type="NCBIfam" id="NF002049">
    <property type="entry name" value="PRK00881.1"/>
    <property type="match status" value="1"/>
</dbReference>
<dbReference type="SUPFAM" id="SSF52335">
    <property type="entry name" value="Methylglyoxal synthase-like"/>
    <property type="match status" value="1"/>
</dbReference>
<sequence>MNRIQRAIISVSDKAGVVEFARGLAEMEVELYSTGGTSRVLREAGLEVHDISELSHFPEILDGRVKTLVPQVHAGLLYVRDNADHTDTMKAQGMKSIDLVCVNLYPFESTVEKEDVDFDEAIEQIDIGGPTMIRSAAKNMKYVTVITEPGDYGRVLESMREHDGATTESLRLELGRKVFARMAQYNAAIASWLSDRLDPEGASGGPYARAWPAGERLRYGENAHQRAWLYRDPSAPDGSIAHAEVLHGKAMSYNNYVDGDAALEAVKELAGRPAVAVIKHTNPCGYATAPTLHRAFESAWSGDPVSAFGSVIAVTETVDLATAELLQGRFVEALIAPDFEADALEYLRNKSKNIRLIRLTKPMTGPAPRTMVKQVNGGVLLQDVDLGLVDQWRSVTQKEFPPPMRDLAEFGLCACKHVKSNAIVLVQGRGEGDFRVLGMGAGQPNRVDALRKLALTKARENLLLESPDMTEEDLESALSECVMISDAFFPFPDTVVEAAEAGVRYVIEPGGSKRDEEVIAACDERGVAMAFTGMRHFRH</sequence>
<evidence type="ECO:0000259" key="9">
    <source>
        <dbReference type="PROSITE" id="PS51855"/>
    </source>
</evidence>
<evidence type="ECO:0000313" key="10">
    <source>
        <dbReference type="EMBL" id="AKJ65063.1"/>
    </source>
</evidence>
<evidence type="ECO:0000313" key="11">
    <source>
        <dbReference type="Proteomes" id="UP000035268"/>
    </source>
</evidence>
<dbReference type="PANTHER" id="PTHR11692:SF0">
    <property type="entry name" value="BIFUNCTIONAL PURINE BIOSYNTHESIS PROTEIN ATIC"/>
    <property type="match status" value="1"/>
</dbReference>
<evidence type="ECO:0000256" key="4">
    <source>
        <dbReference type="ARBA" id="ARBA00022679"/>
    </source>
</evidence>
<evidence type="ECO:0000256" key="3">
    <source>
        <dbReference type="ARBA" id="ARBA00007667"/>
    </source>
</evidence>
<evidence type="ECO:0000256" key="5">
    <source>
        <dbReference type="ARBA" id="ARBA00022755"/>
    </source>
</evidence>
<dbReference type="GO" id="GO:0005829">
    <property type="term" value="C:cytosol"/>
    <property type="evidence" value="ECO:0007669"/>
    <property type="project" value="TreeGrafter"/>
</dbReference>
<dbReference type="InterPro" id="IPR002695">
    <property type="entry name" value="PurH-like"/>
</dbReference>
<dbReference type="PANTHER" id="PTHR11692">
    <property type="entry name" value="BIFUNCTIONAL PURINE BIOSYNTHESIS PROTEIN PURH"/>
    <property type="match status" value="1"/>
</dbReference>
<feature type="domain" description="MGS-like" evidence="9">
    <location>
        <begin position="1"/>
        <end position="147"/>
    </location>
</feature>
<dbReference type="Gene3D" id="3.40.50.1380">
    <property type="entry name" value="Methylglyoxal synthase-like domain"/>
    <property type="match status" value="1"/>
</dbReference>
<keyword evidence="4 8" id="KW-0808">Transferase</keyword>
<protein>
    <recommendedName>
        <fullName evidence="8">Bifunctional purine biosynthesis protein PurH</fullName>
    </recommendedName>
    <domain>
        <recommendedName>
            <fullName evidence="8">Phosphoribosylaminoimidazolecarboxamide formyltransferase</fullName>
            <ecNumber evidence="8">2.1.2.3</ecNumber>
        </recommendedName>
        <alternativeName>
            <fullName evidence="8">AICAR transformylase</fullName>
        </alternativeName>
    </domain>
    <domain>
        <recommendedName>
            <fullName evidence="8">IMP cyclohydrolase</fullName>
            <ecNumber evidence="8">3.5.4.10</ecNumber>
        </recommendedName>
        <alternativeName>
            <fullName evidence="8">ATIC</fullName>
        </alternativeName>
        <alternativeName>
            <fullName evidence="8">IMP synthase</fullName>
        </alternativeName>
        <alternativeName>
            <fullName evidence="8">Inosinicase</fullName>
        </alternativeName>
    </domain>
</protein>
<evidence type="ECO:0000256" key="2">
    <source>
        <dbReference type="ARBA" id="ARBA00004954"/>
    </source>
</evidence>
<dbReference type="PATRIC" id="fig|1609981.3.peg.1896"/>
<dbReference type="EC" id="2.1.2.3" evidence="8"/>
<accession>A0A0G3EFE6</accession>
<comment type="catalytic activity">
    <reaction evidence="8">
        <text>(6R)-10-formyltetrahydrofolate + 5-amino-1-(5-phospho-beta-D-ribosyl)imidazole-4-carboxamide = 5-formamido-1-(5-phospho-D-ribosyl)imidazole-4-carboxamide + (6S)-5,6,7,8-tetrahydrofolate</text>
        <dbReference type="Rhea" id="RHEA:22192"/>
        <dbReference type="ChEBI" id="CHEBI:57453"/>
        <dbReference type="ChEBI" id="CHEBI:58467"/>
        <dbReference type="ChEBI" id="CHEBI:58475"/>
        <dbReference type="ChEBI" id="CHEBI:195366"/>
        <dbReference type="EC" id="2.1.2.3"/>
    </reaction>
</comment>
<comment type="similarity">
    <text evidence="3 8">Belongs to the PurH family.</text>
</comment>
<dbReference type="GO" id="GO:0003937">
    <property type="term" value="F:IMP cyclohydrolase activity"/>
    <property type="evidence" value="ECO:0007669"/>
    <property type="project" value="UniProtKB-UniRule"/>
</dbReference>
<dbReference type="PIRSF" id="PIRSF000414">
    <property type="entry name" value="AICARFT_IMPCHas"/>
    <property type="match status" value="1"/>
</dbReference>
<keyword evidence="7 8" id="KW-0511">Multifunctional enzyme</keyword>
<dbReference type="Gene3D" id="3.40.140.20">
    <property type="match status" value="2"/>
</dbReference>
<gene>
    <name evidence="8 10" type="primary">purH</name>
    <name evidence="10" type="ORF">L21SP4_01826</name>
</gene>
<name>A0A0G3EFE6_9BACT</name>
<dbReference type="NCBIfam" id="TIGR00355">
    <property type="entry name" value="purH"/>
    <property type="match status" value="1"/>
</dbReference>
<evidence type="ECO:0000256" key="8">
    <source>
        <dbReference type="HAMAP-Rule" id="MF_00139"/>
    </source>
</evidence>
<dbReference type="SUPFAM" id="SSF53927">
    <property type="entry name" value="Cytidine deaminase-like"/>
    <property type="match status" value="1"/>
</dbReference>
<dbReference type="SMART" id="SM00798">
    <property type="entry name" value="AICARFT_IMPCHas"/>
    <property type="match status" value="1"/>
</dbReference>
<evidence type="ECO:0000256" key="7">
    <source>
        <dbReference type="ARBA" id="ARBA00023268"/>
    </source>
</evidence>
<evidence type="ECO:0000256" key="6">
    <source>
        <dbReference type="ARBA" id="ARBA00022801"/>
    </source>
</evidence>
<dbReference type="Pfam" id="PF01808">
    <property type="entry name" value="AICARFT_IMPCHas"/>
    <property type="match status" value="1"/>
</dbReference>
<dbReference type="GO" id="GO:0006189">
    <property type="term" value="P:'de novo' IMP biosynthetic process"/>
    <property type="evidence" value="ECO:0007669"/>
    <property type="project" value="UniProtKB-UniRule"/>
</dbReference>
<dbReference type="InterPro" id="IPR036914">
    <property type="entry name" value="MGS-like_dom_sf"/>
</dbReference>
<dbReference type="CDD" id="cd01421">
    <property type="entry name" value="IMPCH"/>
    <property type="match status" value="1"/>
</dbReference>
<keyword evidence="6 8" id="KW-0378">Hydrolase</keyword>
<dbReference type="UniPathway" id="UPA00074">
    <property type="reaction ID" value="UER00133"/>
</dbReference>
<dbReference type="InterPro" id="IPR024051">
    <property type="entry name" value="AICAR_Tfase_dup_dom_sf"/>
</dbReference>
<dbReference type="FunFam" id="3.40.50.1380:FF:000001">
    <property type="entry name" value="Bifunctional purine biosynthesis protein PurH"/>
    <property type="match status" value="1"/>
</dbReference>
<dbReference type="SMART" id="SM00851">
    <property type="entry name" value="MGS"/>
    <property type="match status" value="1"/>
</dbReference>
<dbReference type="EC" id="3.5.4.10" evidence="8"/>
<comment type="domain">
    <text evidence="8">The IMP cyclohydrolase activity resides in the N-terminal region.</text>
</comment>
<comment type="pathway">
    <text evidence="2 8">Purine metabolism; IMP biosynthesis via de novo pathway; 5-formamido-1-(5-phospho-D-ribosyl)imidazole-4-carboxamide from 5-amino-1-(5-phospho-D-ribosyl)imidazole-4-carboxamide (10-formyl THF route): step 1/1.</text>
</comment>
<dbReference type="GO" id="GO:0004643">
    <property type="term" value="F:phosphoribosylaminoimidazolecarboxamide formyltransferase activity"/>
    <property type="evidence" value="ECO:0007669"/>
    <property type="project" value="UniProtKB-UniRule"/>
</dbReference>